<keyword evidence="2" id="KW-1185">Reference proteome</keyword>
<dbReference type="Proteomes" id="UP000183832">
    <property type="component" value="Unassembled WGS sequence"/>
</dbReference>
<organism evidence="1 2">
    <name type="scientific">Clunio marinus</name>
    <dbReference type="NCBI Taxonomy" id="568069"/>
    <lineage>
        <taxon>Eukaryota</taxon>
        <taxon>Metazoa</taxon>
        <taxon>Ecdysozoa</taxon>
        <taxon>Arthropoda</taxon>
        <taxon>Hexapoda</taxon>
        <taxon>Insecta</taxon>
        <taxon>Pterygota</taxon>
        <taxon>Neoptera</taxon>
        <taxon>Endopterygota</taxon>
        <taxon>Diptera</taxon>
        <taxon>Nematocera</taxon>
        <taxon>Chironomoidea</taxon>
        <taxon>Chironomidae</taxon>
        <taxon>Clunio</taxon>
    </lineage>
</organism>
<protein>
    <submittedName>
        <fullName evidence="1">CLUMA_CG006807, isoform A</fullName>
    </submittedName>
</protein>
<sequence>MNGSFSLFFLVKLKTVKSKIVKNVHKVEKSCTVIVATHDEVVISLPRLRKIEEEGRESGQQLATKSLSFNRPQLNDLPSNNVQASLTRNFMQNMRQQRMRRKMLIHKLLSEGKLQQTVLKIPLKLTKFYRRDAWKERREARNTTRR</sequence>
<dbReference type="EMBL" id="CVRI01000037">
    <property type="protein sequence ID" value="CRK93264.1"/>
    <property type="molecule type" value="Genomic_DNA"/>
</dbReference>
<evidence type="ECO:0000313" key="1">
    <source>
        <dbReference type="EMBL" id="CRK93264.1"/>
    </source>
</evidence>
<dbReference type="AlphaFoldDB" id="A0A1J1HYT4"/>
<name>A0A1J1HYT4_9DIPT</name>
<gene>
    <name evidence="1" type="ORF">CLUMA_CG006807</name>
</gene>
<reference evidence="1 2" key="1">
    <citation type="submission" date="2015-04" db="EMBL/GenBank/DDBJ databases">
        <authorList>
            <person name="Syromyatnikov M.Y."/>
            <person name="Popov V.N."/>
        </authorList>
    </citation>
    <scope>NUCLEOTIDE SEQUENCE [LARGE SCALE GENOMIC DNA]</scope>
</reference>
<accession>A0A1J1HYT4</accession>
<evidence type="ECO:0000313" key="2">
    <source>
        <dbReference type="Proteomes" id="UP000183832"/>
    </source>
</evidence>
<proteinExistence type="predicted"/>